<dbReference type="InterPro" id="IPR010559">
    <property type="entry name" value="Sig_transdc_His_kin_internal"/>
</dbReference>
<name>A0ABT5MYD6_9BURK</name>
<feature type="domain" description="Signal transduction histidine kinase internal region" evidence="3">
    <location>
        <begin position="163"/>
        <end position="241"/>
    </location>
</feature>
<feature type="transmembrane region" description="Helical" evidence="2">
    <location>
        <begin position="37"/>
        <end position="57"/>
    </location>
</feature>
<keyword evidence="4" id="KW-0418">Kinase</keyword>
<dbReference type="Proteomes" id="UP001528673">
    <property type="component" value="Unassembled WGS sequence"/>
</dbReference>
<dbReference type="EMBL" id="JAQSIP010000003">
    <property type="protein sequence ID" value="MDD0838451.1"/>
    <property type="molecule type" value="Genomic_DNA"/>
</dbReference>
<accession>A0ABT5MYD6</accession>
<dbReference type="PANTHER" id="PTHR34220">
    <property type="entry name" value="SENSOR HISTIDINE KINASE YPDA"/>
    <property type="match status" value="1"/>
</dbReference>
<gene>
    <name evidence="4" type="ORF">PSQ40_07705</name>
</gene>
<dbReference type="SUPFAM" id="SSF55874">
    <property type="entry name" value="ATPase domain of HSP90 chaperone/DNA topoisomerase II/histidine kinase"/>
    <property type="match status" value="1"/>
</dbReference>
<keyword evidence="2" id="KW-0472">Membrane</keyword>
<dbReference type="Pfam" id="PF06580">
    <property type="entry name" value="His_kinase"/>
    <property type="match status" value="1"/>
</dbReference>
<reference evidence="4 5" key="1">
    <citation type="submission" date="2023-02" db="EMBL/GenBank/DDBJ databases">
        <title>Bacterial whole genomic sequence of Curvibacter sp. HBC61.</title>
        <authorList>
            <person name="Le V."/>
            <person name="Ko S.-R."/>
            <person name="Ahn C.-Y."/>
            <person name="Oh H.-M."/>
        </authorList>
    </citation>
    <scope>NUCLEOTIDE SEQUENCE [LARGE SCALE GENOMIC DNA]</scope>
    <source>
        <strain evidence="4 5">HBC61</strain>
    </source>
</reference>
<evidence type="ECO:0000259" key="3">
    <source>
        <dbReference type="Pfam" id="PF06580"/>
    </source>
</evidence>
<dbReference type="InterPro" id="IPR050640">
    <property type="entry name" value="Bact_2-comp_sensor_kinase"/>
</dbReference>
<feature type="transmembrane region" description="Helical" evidence="2">
    <location>
        <begin position="100"/>
        <end position="125"/>
    </location>
</feature>
<feature type="transmembrane region" description="Helical" evidence="2">
    <location>
        <begin position="63"/>
        <end position="88"/>
    </location>
</feature>
<evidence type="ECO:0000256" key="1">
    <source>
        <dbReference type="SAM" id="MobiDB-lite"/>
    </source>
</evidence>
<dbReference type="GO" id="GO:0016301">
    <property type="term" value="F:kinase activity"/>
    <property type="evidence" value="ECO:0007669"/>
    <property type="project" value="UniProtKB-KW"/>
</dbReference>
<protein>
    <submittedName>
        <fullName evidence="4">Histidine kinase</fullName>
    </submittedName>
</protein>
<comment type="caution">
    <text evidence="4">The sequence shown here is derived from an EMBL/GenBank/DDBJ whole genome shotgun (WGS) entry which is preliminary data.</text>
</comment>
<keyword evidence="2" id="KW-1133">Transmembrane helix</keyword>
<keyword evidence="5" id="KW-1185">Reference proteome</keyword>
<proteinExistence type="predicted"/>
<dbReference type="Gene3D" id="3.30.565.10">
    <property type="entry name" value="Histidine kinase-like ATPase, C-terminal domain"/>
    <property type="match status" value="1"/>
</dbReference>
<dbReference type="InterPro" id="IPR036890">
    <property type="entry name" value="HATPase_C_sf"/>
</dbReference>
<feature type="transmembrane region" description="Helical" evidence="2">
    <location>
        <begin position="131"/>
        <end position="151"/>
    </location>
</feature>
<feature type="compositionally biased region" description="Polar residues" evidence="1">
    <location>
        <begin position="1"/>
        <end position="12"/>
    </location>
</feature>
<evidence type="ECO:0000313" key="5">
    <source>
        <dbReference type="Proteomes" id="UP001528673"/>
    </source>
</evidence>
<organism evidence="4 5">
    <name type="scientific">Curvibacter cyanobacteriorum</name>
    <dbReference type="NCBI Taxonomy" id="3026422"/>
    <lineage>
        <taxon>Bacteria</taxon>
        <taxon>Pseudomonadati</taxon>
        <taxon>Pseudomonadota</taxon>
        <taxon>Betaproteobacteria</taxon>
        <taxon>Burkholderiales</taxon>
        <taxon>Comamonadaceae</taxon>
        <taxon>Curvibacter</taxon>
    </lineage>
</organism>
<evidence type="ECO:0000313" key="4">
    <source>
        <dbReference type="EMBL" id="MDD0838451.1"/>
    </source>
</evidence>
<keyword evidence="2" id="KW-0812">Transmembrane</keyword>
<keyword evidence="4" id="KW-0808">Transferase</keyword>
<evidence type="ECO:0000256" key="2">
    <source>
        <dbReference type="SAM" id="Phobius"/>
    </source>
</evidence>
<feature type="region of interest" description="Disordered" evidence="1">
    <location>
        <begin position="1"/>
        <end position="22"/>
    </location>
</feature>
<dbReference type="PANTHER" id="PTHR34220:SF7">
    <property type="entry name" value="SENSOR HISTIDINE KINASE YPDA"/>
    <property type="match status" value="1"/>
</dbReference>
<dbReference type="RefSeq" id="WP_273950300.1">
    <property type="nucleotide sequence ID" value="NZ_JAQSIP010000003.1"/>
</dbReference>
<sequence length="353" mass="38017">MKDSQILSTFGGTPTEPPSPTPARAPALVFDACHLGVILRALLFVETVLGVAVMYRADDFVSWVTGLGLLTMAGLPGTLAWLVLACSLKRPLAGLPTGGQYLAGAVLGALAGLYGCFMLSLGPFLTQAPPWLASAMTGALLASLLVGALLLRARGRTPATTTARLAELQSRIRPHFLFNTLNSAIALVRAEPGRAETLLEDLSDLFRAALLDQGETTTLAQEVQLARHYLAIEQVRFGERLRVQWQIDPAADRARLPPLLLQPLVENAIKHGVEPSTEGGEVQVRTRLTGQRVRIDILNTLPNATSTDGSRTAGHGIALANVRDRLRLLHDVEIEFNAGVRDDHYHVRITFPA</sequence>